<evidence type="ECO:0000259" key="5">
    <source>
        <dbReference type="Pfam" id="PF25800"/>
    </source>
</evidence>
<dbReference type="RefSeq" id="WP_004998941.1">
    <property type="nucleotide sequence ID" value="NZ_CH672427.1"/>
</dbReference>
<dbReference type="InterPro" id="IPR020011">
    <property type="entry name" value="FimV_C"/>
</dbReference>
<accession>A4BSZ8</accession>
<feature type="signal peptide" evidence="4">
    <location>
        <begin position="1"/>
        <end position="22"/>
    </location>
</feature>
<evidence type="ECO:0000313" key="7">
    <source>
        <dbReference type="Proteomes" id="UP000003374"/>
    </source>
</evidence>
<dbReference type="Gene3D" id="1.25.40.10">
    <property type="entry name" value="Tetratricopeptide repeat domain"/>
    <property type="match status" value="1"/>
</dbReference>
<keyword evidence="3" id="KW-1133">Transmembrane helix</keyword>
<keyword evidence="1" id="KW-0175">Coiled coil</keyword>
<dbReference type="eggNOG" id="COG3170">
    <property type="taxonomic scope" value="Bacteria"/>
</dbReference>
<feature type="compositionally biased region" description="Low complexity" evidence="2">
    <location>
        <begin position="409"/>
        <end position="424"/>
    </location>
</feature>
<dbReference type="NCBIfam" id="TIGR03504">
    <property type="entry name" value="FimV_Cterm"/>
    <property type="match status" value="1"/>
</dbReference>
<feature type="region of interest" description="Disordered" evidence="2">
    <location>
        <begin position="149"/>
        <end position="180"/>
    </location>
</feature>
<dbReference type="STRING" id="314278.NB231_00935"/>
<dbReference type="NCBIfam" id="TIGR03505">
    <property type="entry name" value="FimV_core"/>
    <property type="match status" value="1"/>
</dbReference>
<keyword evidence="3" id="KW-0472">Membrane</keyword>
<feature type="compositionally biased region" description="Polar residues" evidence="2">
    <location>
        <begin position="149"/>
        <end position="163"/>
    </location>
</feature>
<feature type="compositionally biased region" description="Basic and acidic residues" evidence="2">
    <location>
        <begin position="457"/>
        <end position="468"/>
    </location>
</feature>
<dbReference type="InterPro" id="IPR011990">
    <property type="entry name" value="TPR-like_helical_dom_sf"/>
</dbReference>
<protein>
    <submittedName>
        <fullName evidence="6">Peptidoglycan-binding LysM</fullName>
    </submittedName>
</protein>
<feature type="chain" id="PRO_5002665359" evidence="4">
    <location>
        <begin position="23"/>
        <end position="871"/>
    </location>
</feature>
<comment type="caution">
    <text evidence="6">The sequence shown here is derived from an EMBL/GenBank/DDBJ whole genome shotgun (WGS) entry which is preliminary data.</text>
</comment>
<proteinExistence type="predicted"/>
<dbReference type="Pfam" id="PF25800">
    <property type="entry name" value="FimV_N"/>
    <property type="match status" value="1"/>
</dbReference>
<feature type="transmembrane region" description="Helical" evidence="3">
    <location>
        <begin position="495"/>
        <end position="512"/>
    </location>
</feature>
<dbReference type="AlphaFoldDB" id="A4BSZ8"/>
<gene>
    <name evidence="6" type="ORF">NB231_00935</name>
</gene>
<dbReference type="EMBL" id="AAOF01000011">
    <property type="protein sequence ID" value="EAR21242.1"/>
    <property type="molecule type" value="Genomic_DNA"/>
</dbReference>
<dbReference type="HOGENOM" id="CLU_007099_1_0_6"/>
<dbReference type="Proteomes" id="UP000003374">
    <property type="component" value="Unassembled WGS sequence"/>
</dbReference>
<evidence type="ECO:0000256" key="3">
    <source>
        <dbReference type="SAM" id="Phobius"/>
    </source>
</evidence>
<dbReference type="InterPro" id="IPR057840">
    <property type="entry name" value="FimV_N"/>
</dbReference>
<evidence type="ECO:0000256" key="1">
    <source>
        <dbReference type="SAM" id="Coils"/>
    </source>
</evidence>
<name>A4BSZ8_9GAMM</name>
<sequence>MARKLASALMAALMGAPPSTMALGLGKLDANSALNEPLLARIPLLSVGGNDVASVRVSLASPAAFEHAGLARPYYLSRLKFEIKEVDGEHYILISTEQAIKEPFLDFLLNVRWPQGNLQREYTVLLDPPKYSVGEPPATVGSNHVSATQAGLQNTNPSPSQAPTKGAVAGERANRSTRYGPVQANQTLWGIAEEVRPSHGVTVYQTMQAILLANPEAFIDGNINALMKGAVLRVPPRAEIVSIDAHQATLQLQEQLARWQMSHSSGGSTTPPAQARAQATAMGQGEVGTAEAPIPPTPLAKGRLHVVAASEDTETHATVALADQALAPTQQNILRLQQQLALVAERNANLASANERLQQQASSLKKELTDLNGNVPLDEAVPLPGAESVTKQGGEATSGAQQASAVDPGGEAASAGASGMPSSSHLETTEHAANGRSAVLGTSGSGGSQPTAVADNTKSELDSSRAEPEAAANPQSDSSLKARLLAYLSLDAKRIGLLGVGLLLVLMLLWALRRRSAAARRHALPPEAPSSVGTRAVTSVEPAGTRANLGRADVQAQAGSAVEESNSLDEAEAYIAYGHYDRAQELLDHALGEHPDNRELRLKLLEVLAAQGDRGGFEAEAQVLHTQLADEADPHWQQAIQLARRIAPDHPLFNDTLSFETATGTTGAQPEQGERAAAATTAKSTDTPMAQVQATEADFELSISELALDHSGNSGEAGRQPTAERQESAVLEFDLGEIEAFASQRAQAAASASSSAEDSADDGLGSLDFSLSEDWAAQSESISEKDGDDDQDVPQRNDFTLQNELDPEDERAAKTPEDSMGSDEVGTKLDLARAYLDMGDMAGARSLLSEVVTEGNTAQQSEAQDLLRRVG</sequence>
<feature type="region of interest" description="Disordered" evidence="2">
    <location>
        <begin position="775"/>
        <end position="826"/>
    </location>
</feature>
<feature type="coiled-coil region" evidence="1">
    <location>
        <begin position="340"/>
        <end position="374"/>
    </location>
</feature>
<keyword evidence="7" id="KW-1185">Reference proteome</keyword>
<evidence type="ECO:0000313" key="6">
    <source>
        <dbReference type="EMBL" id="EAR21242.1"/>
    </source>
</evidence>
<feature type="domain" description="FimV N-terminal" evidence="5">
    <location>
        <begin position="23"/>
        <end position="129"/>
    </location>
</feature>
<evidence type="ECO:0000256" key="4">
    <source>
        <dbReference type="SAM" id="SignalP"/>
    </source>
</evidence>
<dbReference type="OrthoDB" id="5298707at2"/>
<dbReference type="InterPro" id="IPR038440">
    <property type="entry name" value="FimV_C_sf"/>
</dbReference>
<organism evidence="6 7">
    <name type="scientific">Nitrococcus mobilis Nb-231</name>
    <dbReference type="NCBI Taxonomy" id="314278"/>
    <lineage>
        <taxon>Bacteria</taxon>
        <taxon>Pseudomonadati</taxon>
        <taxon>Pseudomonadota</taxon>
        <taxon>Gammaproteobacteria</taxon>
        <taxon>Chromatiales</taxon>
        <taxon>Ectothiorhodospiraceae</taxon>
        <taxon>Nitrococcus</taxon>
    </lineage>
</organism>
<reference evidence="6 7" key="1">
    <citation type="submission" date="2006-02" db="EMBL/GenBank/DDBJ databases">
        <authorList>
            <person name="Waterbury J."/>
            <person name="Ferriera S."/>
            <person name="Johnson J."/>
            <person name="Kravitz S."/>
            <person name="Halpern A."/>
            <person name="Remington K."/>
            <person name="Beeson K."/>
            <person name="Tran B."/>
            <person name="Rogers Y.-H."/>
            <person name="Friedman R."/>
            <person name="Venter J.C."/>
        </authorList>
    </citation>
    <scope>NUCLEOTIDE SEQUENCE [LARGE SCALE GENOMIC DNA]</scope>
    <source>
        <strain evidence="6 7">Nb-231</strain>
    </source>
</reference>
<evidence type="ECO:0000256" key="2">
    <source>
        <dbReference type="SAM" id="MobiDB-lite"/>
    </source>
</evidence>
<keyword evidence="3" id="KW-0812">Transmembrane</keyword>
<dbReference type="Gene3D" id="1.20.58.2200">
    <property type="match status" value="1"/>
</dbReference>
<dbReference type="InterPro" id="IPR020012">
    <property type="entry name" value="LysM_FimV"/>
</dbReference>
<feature type="region of interest" description="Disordered" evidence="2">
    <location>
        <begin position="375"/>
        <end position="477"/>
    </location>
</feature>
<keyword evidence="4" id="KW-0732">Signal</keyword>